<dbReference type="InterPro" id="IPR011527">
    <property type="entry name" value="ABC1_TM_dom"/>
</dbReference>
<evidence type="ECO:0000259" key="10">
    <source>
        <dbReference type="PROSITE" id="PS50893"/>
    </source>
</evidence>
<keyword evidence="13" id="KW-1185">Reference proteome</keyword>
<dbReference type="GO" id="GO:0016887">
    <property type="term" value="F:ATP hydrolysis activity"/>
    <property type="evidence" value="ECO:0007669"/>
    <property type="project" value="InterPro"/>
</dbReference>
<dbReference type="InterPro" id="IPR003593">
    <property type="entry name" value="AAA+_ATPase"/>
</dbReference>
<gene>
    <name evidence="12" type="ORF">MCSF7_01306</name>
</gene>
<dbReference type="EMBL" id="AFXA01000011">
    <property type="protein sequence ID" value="EGV00055.1"/>
    <property type="molecule type" value="Genomic_DNA"/>
</dbReference>
<evidence type="ECO:0000256" key="5">
    <source>
        <dbReference type="ARBA" id="ARBA00022741"/>
    </source>
</evidence>
<evidence type="ECO:0000313" key="12">
    <source>
        <dbReference type="EMBL" id="EGV00055.1"/>
    </source>
</evidence>
<evidence type="ECO:0000256" key="4">
    <source>
        <dbReference type="ARBA" id="ARBA00022692"/>
    </source>
</evidence>
<dbReference type="Pfam" id="PF00005">
    <property type="entry name" value="ABC_tran"/>
    <property type="match status" value="1"/>
</dbReference>
<evidence type="ECO:0000256" key="1">
    <source>
        <dbReference type="ARBA" id="ARBA00004651"/>
    </source>
</evidence>
<dbReference type="AlphaFoldDB" id="F9UK50"/>
<dbReference type="STRING" id="1037410.MCSF7_01306"/>
<dbReference type="Gene3D" id="1.20.1560.10">
    <property type="entry name" value="ABC transporter type 1, transmembrane domain"/>
    <property type="match status" value="1"/>
</dbReference>
<feature type="transmembrane region" description="Helical" evidence="9">
    <location>
        <begin position="271"/>
        <end position="288"/>
    </location>
</feature>
<dbReference type="RefSeq" id="WP_006608668.1">
    <property type="nucleotide sequence ID" value="NZ_AFXA01000011.1"/>
</dbReference>
<dbReference type="InterPro" id="IPR036640">
    <property type="entry name" value="ABC1_TM_sf"/>
</dbReference>
<dbReference type="GO" id="GO:0005524">
    <property type="term" value="F:ATP binding"/>
    <property type="evidence" value="ECO:0007669"/>
    <property type="project" value="UniProtKB-KW"/>
</dbReference>
<dbReference type="InterPro" id="IPR039421">
    <property type="entry name" value="Type_1_exporter"/>
</dbReference>
<evidence type="ECO:0000256" key="2">
    <source>
        <dbReference type="ARBA" id="ARBA00005417"/>
    </source>
</evidence>
<dbReference type="GO" id="GO:0005886">
    <property type="term" value="C:plasma membrane"/>
    <property type="evidence" value="ECO:0007669"/>
    <property type="project" value="UniProtKB-SubCell"/>
</dbReference>
<feature type="domain" description="ABC transmembrane type-1" evidence="11">
    <location>
        <begin position="36"/>
        <end position="331"/>
    </location>
</feature>
<keyword evidence="6" id="KW-0067">ATP-binding</keyword>
<organism evidence="12 13">
    <name type="scientific">Mycoplasmopsis columbina SF7</name>
    <dbReference type="NCBI Taxonomy" id="1037410"/>
    <lineage>
        <taxon>Bacteria</taxon>
        <taxon>Bacillati</taxon>
        <taxon>Mycoplasmatota</taxon>
        <taxon>Mycoplasmoidales</taxon>
        <taxon>Metamycoplasmataceae</taxon>
        <taxon>Mycoplasmopsis</taxon>
    </lineage>
</organism>
<dbReference type="GO" id="GO:0005737">
    <property type="term" value="C:cytoplasm"/>
    <property type="evidence" value="ECO:0007669"/>
    <property type="project" value="UniProtKB-ARBA"/>
</dbReference>
<dbReference type="SUPFAM" id="SSF52540">
    <property type="entry name" value="P-loop containing nucleoside triphosphate hydrolases"/>
    <property type="match status" value="1"/>
</dbReference>
<feature type="transmembrane region" description="Helical" evidence="9">
    <location>
        <begin position="33"/>
        <end position="58"/>
    </location>
</feature>
<feature type="transmembrane region" description="Helical" evidence="9">
    <location>
        <begin position="78"/>
        <end position="98"/>
    </location>
</feature>
<dbReference type="GO" id="GO:0015421">
    <property type="term" value="F:ABC-type oligopeptide transporter activity"/>
    <property type="evidence" value="ECO:0007669"/>
    <property type="project" value="TreeGrafter"/>
</dbReference>
<feature type="transmembrane region" description="Helical" evidence="9">
    <location>
        <begin position="160"/>
        <end position="177"/>
    </location>
</feature>
<dbReference type="InterPro" id="IPR017871">
    <property type="entry name" value="ABC_transporter-like_CS"/>
</dbReference>
<proteinExistence type="inferred from homology"/>
<evidence type="ECO:0000313" key="13">
    <source>
        <dbReference type="Proteomes" id="UP000004978"/>
    </source>
</evidence>
<keyword evidence="7 9" id="KW-1133">Transmembrane helix</keyword>
<evidence type="ECO:0000259" key="11">
    <source>
        <dbReference type="PROSITE" id="PS50929"/>
    </source>
</evidence>
<keyword evidence="3" id="KW-0813">Transport</keyword>
<dbReference type="PROSITE" id="PS50929">
    <property type="entry name" value="ABC_TM1F"/>
    <property type="match status" value="1"/>
</dbReference>
<feature type="domain" description="ABC transporter" evidence="10">
    <location>
        <begin position="364"/>
        <end position="600"/>
    </location>
</feature>
<reference evidence="12 13" key="1">
    <citation type="journal article" date="2013" name="Genome Announc.">
        <title>Genome Sequence of Mycoplasma columbinum Strain SF7.</title>
        <authorList>
            <person name="Guo Z."/>
            <person name="Xu X."/>
            <person name="Zheng Q."/>
            <person name="Li T."/>
            <person name="Kuang S."/>
            <person name="Zhang Z."/>
            <person name="Chen Y."/>
            <person name="Lu X."/>
            <person name="Zhou R."/>
            <person name="Bi D."/>
            <person name="Jin H."/>
        </authorList>
    </citation>
    <scope>NUCLEOTIDE SEQUENCE [LARGE SCALE GENOMIC DNA]</scope>
    <source>
        <strain evidence="12 13">SF7</strain>
    </source>
</reference>
<feature type="transmembrane region" description="Helical" evidence="9">
    <location>
        <begin position="183"/>
        <end position="200"/>
    </location>
</feature>
<evidence type="ECO:0000256" key="3">
    <source>
        <dbReference type="ARBA" id="ARBA00022448"/>
    </source>
</evidence>
<dbReference type="PANTHER" id="PTHR43394:SF1">
    <property type="entry name" value="ATP-BINDING CASSETTE SUB-FAMILY B MEMBER 10, MITOCHONDRIAL"/>
    <property type="match status" value="1"/>
</dbReference>
<sequence>MSRYKNLYNSTSKEKLSFRNFFKFLKRVKIKKITWFFLIILAFLIALLPNVSTFLVGYIIDKFLGVNFDVEHFEMEQFVLFIVIISLLVIFMQLGRILQGRILNKAIIKMIYELRIETYKKIQNMPLKYFDSKKTGDIMSSLTNDINNIMTALLDMMSSILVSFFQFVISFVIMFIYAPSLGAITLFFVPISLLVFYGLVKNNQKHFIKQQETIANFQGYLEEIIDAIPLIRLNGQQEKVTKLFDKYNKDLIKPEYSISKRISLTISFSHFMRYLITLVVVAIGIVFLHKNIPTGGIKPLSVGLLITFSVFITNINNLVAQTLEILNSIQLGFGSIVRVQRTLDIKLEFNQSELKNLNYKQGLIEFKDVSFAYAGNENKLILNKINFTIEPGKTVALVGFTGAGKTTIAKLLNKFYLPTSGQVLIDQQSSLEIKDSSWRSKIDMILQDTYIFNASLRENLRLFDERISDEFIYKKVDEIIGRDFIDEMPKGLETQLESNAKNLSHGQKQLISIIRSLITNRPITILDEATSSIDTVTEKRIQKSMDFLIQNRSSLVIAHRLSTIKNADLILLIENGEIIERGTHQELINFNGKYKKLYEIGFDEN</sequence>
<dbReference type="Gene3D" id="3.40.50.300">
    <property type="entry name" value="P-loop containing nucleotide triphosphate hydrolases"/>
    <property type="match status" value="1"/>
</dbReference>
<dbReference type="PANTHER" id="PTHR43394">
    <property type="entry name" value="ATP-DEPENDENT PERMEASE MDL1, MITOCHONDRIAL"/>
    <property type="match status" value="1"/>
</dbReference>
<comment type="caution">
    <text evidence="12">The sequence shown here is derived from an EMBL/GenBank/DDBJ whole genome shotgun (WGS) entry which is preliminary data.</text>
</comment>
<dbReference type="Pfam" id="PF00664">
    <property type="entry name" value="ABC_membrane"/>
    <property type="match status" value="1"/>
</dbReference>
<protein>
    <submittedName>
        <fullName evidence="12">Multidrug resistance ABC transporter</fullName>
    </submittedName>
</protein>
<dbReference type="SUPFAM" id="SSF90123">
    <property type="entry name" value="ABC transporter transmembrane region"/>
    <property type="match status" value="1"/>
</dbReference>
<dbReference type="eggNOG" id="COG1132">
    <property type="taxonomic scope" value="Bacteria"/>
</dbReference>
<accession>F9UK50</accession>
<evidence type="ECO:0000256" key="8">
    <source>
        <dbReference type="ARBA" id="ARBA00023136"/>
    </source>
</evidence>
<dbReference type="PROSITE" id="PS00211">
    <property type="entry name" value="ABC_TRANSPORTER_1"/>
    <property type="match status" value="1"/>
</dbReference>
<comment type="similarity">
    <text evidence="2">Belongs to the ABC transporter superfamily.</text>
</comment>
<dbReference type="InterPro" id="IPR003439">
    <property type="entry name" value="ABC_transporter-like_ATP-bd"/>
</dbReference>
<keyword evidence="5" id="KW-0547">Nucleotide-binding</keyword>
<name>F9UK50_9BACT</name>
<dbReference type="FunFam" id="3.40.50.300:FF:000604">
    <property type="entry name" value="ABC transporter B family member 28"/>
    <property type="match status" value="1"/>
</dbReference>
<keyword evidence="8 9" id="KW-0472">Membrane</keyword>
<dbReference type="PROSITE" id="PS50893">
    <property type="entry name" value="ABC_TRANSPORTER_2"/>
    <property type="match status" value="1"/>
</dbReference>
<dbReference type="CDD" id="cd18547">
    <property type="entry name" value="ABC_6TM_Tm288_like"/>
    <property type="match status" value="1"/>
</dbReference>
<evidence type="ECO:0000256" key="7">
    <source>
        <dbReference type="ARBA" id="ARBA00022989"/>
    </source>
</evidence>
<dbReference type="Proteomes" id="UP000004978">
    <property type="component" value="Unassembled WGS sequence"/>
</dbReference>
<comment type="subcellular location">
    <subcellularLocation>
        <location evidence="1">Cell membrane</location>
        <topology evidence="1">Multi-pass membrane protein</topology>
    </subcellularLocation>
</comment>
<dbReference type="SMART" id="SM00382">
    <property type="entry name" value="AAA"/>
    <property type="match status" value="1"/>
</dbReference>
<evidence type="ECO:0000256" key="9">
    <source>
        <dbReference type="SAM" id="Phobius"/>
    </source>
</evidence>
<evidence type="ECO:0000256" key="6">
    <source>
        <dbReference type="ARBA" id="ARBA00022840"/>
    </source>
</evidence>
<dbReference type="InterPro" id="IPR027417">
    <property type="entry name" value="P-loop_NTPase"/>
</dbReference>
<keyword evidence="4 9" id="KW-0812">Transmembrane</keyword>